<proteinExistence type="predicted"/>
<dbReference type="EMBL" id="CAJNOQ010021483">
    <property type="protein sequence ID" value="CAF1486834.1"/>
    <property type="molecule type" value="Genomic_DNA"/>
</dbReference>
<name>A0A815S8I7_9BILA</name>
<dbReference type="EMBL" id="CAJOBA010049461">
    <property type="protein sequence ID" value="CAF4223982.1"/>
    <property type="molecule type" value="Genomic_DNA"/>
</dbReference>
<sequence length="136" mass="15780">MIRLFGNGAFDDIMNELPNFHSLGINAIWISLVHQQVQVPADEFGENNHGYWPKSRISIDKNLGSKESFCLLIQKARDFNIKICVDIILNHFGYDNIFLIDDQYIHITNSEYFRQQSEISSVTTQSECELLKKNRL</sequence>
<evidence type="ECO:0000313" key="2">
    <source>
        <dbReference type="EMBL" id="CAF1424430.1"/>
    </source>
</evidence>
<evidence type="ECO:0000313" key="6">
    <source>
        <dbReference type="Proteomes" id="UP000663829"/>
    </source>
</evidence>
<reference evidence="3" key="1">
    <citation type="submission" date="2021-02" db="EMBL/GenBank/DDBJ databases">
        <authorList>
            <person name="Nowell W R."/>
        </authorList>
    </citation>
    <scope>NUCLEOTIDE SEQUENCE</scope>
</reference>
<protein>
    <recommendedName>
        <fullName evidence="1">Glycosyl hydrolase family 13 catalytic domain-containing protein</fullName>
    </recommendedName>
</protein>
<comment type="caution">
    <text evidence="3">The sequence shown here is derived from an EMBL/GenBank/DDBJ whole genome shotgun (WGS) entry which is preliminary data.</text>
</comment>
<dbReference type="Proteomes" id="UP000663829">
    <property type="component" value="Unassembled WGS sequence"/>
</dbReference>
<dbReference type="Proteomes" id="UP000682733">
    <property type="component" value="Unassembled WGS sequence"/>
</dbReference>
<dbReference type="SUPFAM" id="SSF51445">
    <property type="entry name" value="(Trans)glycosidases"/>
    <property type="match status" value="1"/>
</dbReference>
<dbReference type="AlphaFoldDB" id="A0A815S8I7"/>
<dbReference type="Gene3D" id="3.20.20.80">
    <property type="entry name" value="Glycosidases"/>
    <property type="match status" value="1"/>
</dbReference>
<dbReference type="PANTHER" id="PTHR10357">
    <property type="entry name" value="ALPHA-AMYLASE FAMILY MEMBER"/>
    <property type="match status" value="1"/>
</dbReference>
<evidence type="ECO:0000259" key="1">
    <source>
        <dbReference type="Pfam" id="PF00128"/>
    </source>
</evidence>
<dbReference type="InterPro" id="IPR006047">
    <property type="entry name" value="GH13_cat_dom"/>
</dbReference>
<dbReference type="Proteomes" id="UP000681722">
    <property type="component" value="Unassembled WGS sequence"/>
</dbReference>
<evidence type="ECO:0000313" key="4">
    <source>
        <dbReference type="EMBL" id="CAF4223982.1"/>
    </source>
</evidence>
<feature type="domain" description="Glycosyl hydrolase family 13 catalytic" evidence="1">
    <location>
        <begin position="7"/>
        <end position="113"/>
    </location>
</feature>
<accession>A0A815S8I7</accession>
<dbReference type="InterPro" id="IPR017853">
    <property type="entry name" value="GH"/>
</dbReference>
<dbReference type="Pfam" id="PF00128">
    <property type="entry name" value="Alpha-amylase"/>
    <property type="match status" value="1"/>
</dbReference>
<dbReference type="EMBL" id="CAJNOK010027691">
    <property type="protein sequence ID" value="CAF1424430.1"/>
    <property type="molecule type" value="Genomic_DNA"/>
</dbReference>
<dbReference type="Proteomes" id="UP000677228">
    <property type="component" value="Unassembled WGS sequence"/>
</dbReference>
<evidence type="ECO:0000313" key="3">
    <source>
        <dbReference type="EMBL" id="CAF1486834.1"/>
    </source>
</evidence>
<gene>
    <name evidence="3" type="ORF">GPM918_LOCUS36076</name>
    <name evidence="2" type="ORF">OVA965_LOCUS33802</name>
    <name evidence="5" type="ORF">SRO942_LOCUS36803</name>
    <name evidence="4" type="ORF">TMI583_LOCUS34702</name>
</gene>
<evidence type="ECO:0000313" key="5">
    <source>
        <dbReference type="EMBL" id="CAF4350717.1"/>
    </source>
</evidence>
<dbReference type="GO" id="GO:0005975">
    <property type="term" value="P:carbohydrate metabolic process"/>
    <property type="evidence" value="ECO:0007669"/>
    <property type="project" value="InterPro"/>
</dbReference>
<organism evidence="3 6">
    <name type="scientific">Didymodactylos carnosus</name>
    <dbReference type="NCBI Taxonomy" id="1234261"/>
    <lineage>
        <taxon>Eukaryota</taxon>
        <taxon>Metazoa</taxon>
        <taxon>Spiralia</taxon>
        <taxon>Gnathifera</taxon>
        <taxon>Rotifera</taxon>
        <taxon>Eurotatoria</taxon>
        <taxon>Bdelloidea</taxon>
        <taxon>Philodinida</taxon>
        <taxon>Philodinidae</taxon>
        <taxon>Didymodactylos</taxon>
    </lineage>
</organism>
<keyword evidence="6" id="KW-1185">Reference proteome</keyword>
<dbReference type="EMBL" id="CAJOBC010086971">
    <property type="protein sequence ID" value="CAF4350717.1"/>
    <property type="molecule type" value="Genomic_DNA"/>
</dbReference>